<evidence type="ECO:0000313" key="8">
    <source>
        <dbReference type="Proteomes" id="UP000267223"/>
    </source>
</evidence>
<dbReference type="Gene3D" id="1.10.760.10">
    <property type="entry name" value="Cytochrome c-like domain"/>
    <property type="match status" value="1"/>
</dbReference>
<dbReference type="GO" id="GO:0020037">
    <property type="term" value="F:heme binding"/>
    <property type="evidence" value="ECO:0007669"/>
    <property type="project" value="InterPro"/>
</dbReference>
<dbReference type="SUPFAM" id="SSF48371">
    <property type="entry name" value="ARM repeat"/>
    <property type="match status" value="1"/>
</dbReference>
<feature type="domain" description="Cytochrome c" evidence="6">
    <location>
        <begin position="611"/>
        <end position="704"/>
    </location>
</feature>
<dbReference type="InterPro" id="IPR009056">
    <property type="entry name" value="Cyt_c-like_dom"/>
</dbReference>
<evidence type="ECO:0000256" key="5">
    <source>
        <dbReference type="SAM" id="SignalP"/>
    </source>
</evidence>
<dbReference type="InterPro" id="IPR036909">
    <property type="entry name" value="Cyt_c-like_dom_sf"/>
</dbReference>
<sequence>MKIKFQVIALVVLSIFVFTCTSHENDEKPVFNAHPSPAYLSPEQSLKTMYLPKGYHIELVASEPMIKDPVTITWDGNGRMYVAEMLTYMKDADATGERLPLSRIMLLEDTDNDGKMDKSSIFVDSLLLPRMMQSVGKSLLVNETNSITITSYTDTNNDGKADVKKIVYKNDNYVPSDNNMEHQRSGLDWNLDNWMYMTYEPVRFRYTNGTLQVDSIPNGGQGQWGLTHDNYGRLFFSSAGGETPALGFQINPVYGRLNLPDQLSPGFDAVWPIIATPDVQGGEARLRPNNTLNHFTGCSGQSIYRGDGFPKDFVGDYIVCEPVGRIVRRAKVYDIKGGTFMKNAYDSSEFISSSDMNFRPVNSATGPDGDLYIVDMYHGIIQQGNWTKPGSFLRNKIDSLGLAKNIGRGRIYRVVYDGIKRGPKPDLLNESTANLLKYLGHPNGWWRDNAQKLIIIRNDRSVVPELKSIATGQKEVPKNDTGELARIHALWTLEGLNSIDKETLVHALNDPNPQVRKTAVWISEAYLRKNDSQMIDEVAKLKDDPSYDVRVQVFLSMSQSKSDKAIAVVKEIIKDNADNKMIVATSDALDKNQMVKELSGRLTGMSEDDKSTILHGALTFRSFCANCHGADGKGLATGSGTMAAPPLVGAAPLQPSQKYTAMRILLGGLTGPVEGKTYPAEMPSMAANRDGWIADVLSYARYEFGTNSSNKKNSSPVVTRSEVKKIREEMKGRNEPWTLEELNKIK</sequence>
<dbReference type="AlphaFoldDB" id="A0A3M9NEL3"/>
<evidence type="ECO:0000256" key="3">
    <source>
        <dbReference type="ARBA" id="ARBA00023004"/>
    </source>
</evidence>
<dbReference type="SUPFAM" id="SSF50952">
    <property type="entry name" value="Soluble quinoprotein glucose dehydrogenase"/>
    <property type="match status" value="1"/>
</dbReference>
<reference evidence="7 8" key="1">
    <citation type="submission" date="2018-11" db="EMBL/GenBank/DDBJ databases">
        <title>Draft genome sequence of Ferruginibacter sp. BO-59.</title>
        <authorList>
            <person name="Im W.T."/>
        </authorList>
    </citation>
    <scope>NUCLEOTIDE SEQUENCE [LARGE SCALE GENOMIC DNA]</scope>
    <source>
        <strain evidence="7 8">BO-59</strain>
    </source>
</reference>
<dbReference type="Gene3D" id="2.120.10.30">
    <property type="entry name" value="TolB, C-terminal domain"/>
    <property type="match status" value="1"/>
</dbReference>
<keyword evidence="1 4" id="KW-0349">Heme</keyword>
<evidence type="ECO:0000256" key="4">
    <source>
        <dbReference type="PROSITE-ProRule" id="PRU00433"/>
    </source>
</evidence>
<dbReference type="InterPro" id="IPR011041">
    <property type="entry name" value="Quinoprot_gluc/sorb_DH_b-prop"/>
</dbReference>
<dbReference type="GO" id="GO:0009055">
    <property type="term" value="F:electron transfer activity"/>
    <property type="evidence" value="ECO:0007669"/>
    <property type="project" value="InterPro"/>
</dbReference>
<keyword evidence="3 4" id="KW-0408">Iron</keyword>
<keyword evidence="8" id="KW-1185">Reference proteome</keyword>
<dbReference type="Pfam" id="PF23500">
    <property type="entry name" value="DUF7133"/>
    <property type="match status" value="1"/>
</dbReference>
<comment type="caution">
    <text evidence="7">The sequence shown here is derived from an EMBL/GenBank/DDBJ whole genome shotgun (WGS) entry which is preliminary data.</text>
</comment>
<evidence type="ECO:0000259" key="6">
    <source>
        <dbReference type="PROSITE" id="PS51007"/>
    </source>
</evidence>
<accession>A0A3M9NEL3</accession>
<dbReference type="PANTHER" id="PTHR33546:SF1">
    <property type="entry name" value="LARGE, MULTIFUNCTIONAL SECRETED PROTEIN"/>
    <property type="match status" value="1"/>
</dbReference>
<dbReference type="RefSeq" id="WP_123120777.1">
    <property type="nucleotide sequence ID" value="NZ_RJJR01000008.1"/>
</dbReference>
<dbReference type="Proteomes" id="UP000267223">
    <property type="component" value="Unassembled WGS sequence"/>
</dbReference>
<evidence type="ECO:0000313" key="7">
    <source>
        <dbReference type="EMBL" id="RNI36224.1"/>
    </source>
</evidence>
<keyword evidence="5" id="KW-0732">Signal</keyword>
<dbReference type="InterPro" id="IPR011989">
    <property type="entry name" value="ARM-like"/>
</dbReference>
<dbReference type="Pfam" id="PF13646">
    <property type="entry name" value="HEAT_2"/>
    <property type="match status" value="1"/>
</dbReference>
<dbReference type="PROSITE" id="PS51007">
    <property type="entry name" value="CYTC"/>
    <property type="match status" value="1"/>
</dbReference>
<dbReference type="PANTHER" id="PTHR33546">
    <property type="entry name" value="LARGE, MULTIFUNCTIONAL SECRETED PROTEIN-RELATED"/>
    <property type="match status" value="1"/>
</dbReference>
<dbReference type="InterPro" id="IPR055557">
    <property type="entry name" value="DUF7133"/>
</dbReference>
<feature type="chain" id="PRO_5018222243" evidence="5">
    <location>
        <begin position="25"/>
        <end position="746"/>
    </location>
</feature>
<keyword evidence="2 4" id="KW-0479">Metal-binding</keyword>
<protein>
    <submittedName>
        <fullName evidence="7">Cytochrome C</fullName>
    </submittedName>
</protein>
<dbReference type="Gene3D" id="1.25.10.10">
    <property type="entry name" value="Leucine-rich Repeat Variant"/>
    <property type="match status" value="1"/>
</dbReference>
<dbReference type="InterPro" id="IPR011042">
    <property type="entry name" value="6-blade_b-propeller_TolB-like"/>
</dbReference>
<dbReference type="InterPro" id="IPR016024">
    <property type="entry name" value="ARM-type_fold"/>
</dbReference>
<dbReference type="OrthoDB" id="9811395at2"/>
<organism evidence="7 8">
    <name type="scientific">Hanamia caeni</name>
    <dbReference type="NCBI Taxonomy" id="2294116"/>
    <lineage>
        <taxon>Bacteria</taxon>
        <taxon>Pseudomonadati</taxon>
        <taxon>Bacteroidota</taxon>
        <taxon>Chitinophagia</taxon>
        <taxon>Chitinophagales</taxon>
        <taxon>Chitinophagaceae</taxon>
        <taxon>Hanamia</taxon>
    </lineage>
</organism>
<gene>
    <name evidence="7" type="ORF">EFY79_11115</name>
</gene>
<dbReference type="EMBL" id="RJJR01000008">
    <property type="protein sequence ID" value="RNI36224.1"/>
    <property type="molecule type" value="Genomic_DNA"/>
</dbReference>
<dbReference type="SUPFAM" id="SSF46626">
    <property type="entry name" value="Cytochrome c"/>
    <property type="match status" value="1"/>
</dbReference>
<feature type="signal peptide" evidence="5">
    <location>
        <begin position="1"/>
        <end position="24"/>
    </location>
</feature>
<proteinExistence type="predicted"/>
<name>A0A3M9NEL3_9BACT</name>
<evidence type="ECO:0000256" key="1">
    <source>
        <dbReference type="ARBA" id="ARBA00022617"/>
    </source>
</evidence>
<dbReference type="GO" id="GO:0046872">
    <property type="term" value="F:metal ion binding"/>
    <property type="evidence" value="ECO:0007669"/>
    <property type="project" value="UniProtKB-KW"/>
</dbReference>
<evidence type="ECO:0000256" key="2">
    <source>
        <dbReference type="ARBA" id="ARBA00022723"/>
    </source>
</evidence>